<comment type="pathway">
    <text evidence="2 16">Glycan metabolism; pectin degradation; 2-dehydro-3-deoxy-D-gluconate from pectin: step 1/5.</text>
</comment>
<dbReference type="PANTHER" id="PTHR31707">
    <property type="entry name" value="PECTINESTERASE"/>
    <property type="match status" value="1"/>
</dbReference>
<comment type="catalytic activity">
    <reaction evidence="13 16">
        <text>[(1-&gt;4)-alpha-D-galacturonosyl methyl ester](n) + n H2O = [(1-&gt;4)-alpha-D-galacturonosyl](n) + n methanol + n H(+)</text>
        <dbReference type="Rhea" id="RHEA:22380"/>
        <dbReference type="Rhea" id="RHEA-COMP:14570"/>
        <dbReference type="Rhea" id="RHEA-COMP:14573"/>
        <dbReference type="ChEBI" id="CHEBI:15377"/>
        <dbReference type="ChEBI" id="CHEBI:15378"/>
        <dbReference type="ChEBI" id="CHEBI:17790"/>
        <dbReference type="ChEBI" id="CHEBI:140522"/>
        <dbReference type="ChEBI" id="CHEBI:140523"/>
        <dbReference type="EC" id="3.1.1.11"/>
    </reaction>
</comment>
<evidence type="ECO:0000256" key="10">
    <source>
        <dbReference type="ARBA" id="ARBA00023157"/>
    </source>
</evidence>
<feature type="domain" description="Pectinesterase inhibitor" evidence="17">
    <location>
        <begin position="38"/>
        <end position="188"/>
    </location>
</feature>
<evidence type="ECO:0000256" key="14">
    <source>
        <dbReference type="ARBA" id="ARBA00057335"/>
    </source>
</evidence>
<keyword evidence="11" id="KW-0325">Glycoprotein</keyword>
<dbReference type="UniPathway" id="UPA00545">
    <property type="reaction ID" value="UER00823"/>
</dbReference>
<dbReference type="Pfam" id="PF01095">
    <property type="entry name" value="Pectinesterase"/>
    <property type="match status" value="1"/>
</dbReference>
<gene>
    <name evidence="19" type="primary">LOC105156876</name>
</gene>
<comment type="similarity">
    <text evidence="4">In the C-terminal section; belongs to the pectinesterase family.</text>
</comment>
<dbReference type="SUPFAM" id="SSF101148">
    <property type="entry name" value="Plant invertase/pectin methylesterase inhibitor"/>
    <property type="match status" value="1"/>
</dbReference>
<keyword evidence="7" id="KW-0964">Secreted</keyword>
<dbReference type="GO" id="GO:0030599">
    <property type="term" value="F:pectinesterase activity"/>
    <property type="evidence" value="ECO:0007669"/>
    <property type="project" value="UniProtKB-UniRule"/>
</dbReference>
<keyword evidence="12" id="KW-0961">Cell wall biogenesis/degradation</keyword>
<keyword evidence="6" id="KW-0134">Cell wall</keyword>
<dbReference type="AlphaFoldDB" id="A0A6I9SN27"/>
<evidence type="ECO:0000256" key="2">
    <source>
        <dbReference type="ARBA" id="ARBA00005184"/>
    </source>
</evidence>
<dbReference type="KEGG" id="sind:105156876"/>
<dbReference type="PROSITE" id="PS00503">
    <property type="entry name" value="PECTINESTERASE_2"/>
    <property type="match status" value="1"/>
</dbReference>
<evidence type="ECO:0000256" key="13">
    <source>
        <dbReference type="ARBA" id="ARBA00047928"/>
    </source>
</evidence>
<dbReference type="FunFam" id="2.160.20.10:FF:000001">
    <property type="entry name" value="Pectinesterase"/>
    <property type="match status" value="1"/>
</dbReference>
<comment type="function">
    <text evidence="14">Acts in the modification of cell walls via demethylesterification of cell wall pectin.</text>
</comment>
<feature type="signal peptide" evidence="16">
    <location>
        <begin position="1"/>
        <end position="25"/>
    </location>
</feature>
<dbReference type="CDD" id="cd15798">
    <property type="entry name" value="PMEI-like_3"/>
    <property type="match status" value="1"/>
</dbReference>
<evidence type="ECO:0000313" key="19">
    <source>
        <dbReference type="RefSeq" id="XP_011071427.1"/>
    </source>
</evidence>
<evidence type="ECO:0000313" key="18">
    <source>
        <dbReference type="Proteomes" id="UP000504604"/>
    </source>
</evidence>
<dbReference type="FunFam" id="1.20.140.40:FF:000001">
    <property type="entry name" value="Pectinesterase"/>
    <property type="match status" value="1"/>
</dbReference>
<keyword evidence="18" id="KW-1185">Reference proteome</keyword>
<keyword evidence="8 16" id="KW-0378">Hydrolase</keyword>
<dbReference type="SMART" id="SM00856">
    <property type="entry name" value="PMEI"/>
    <property type="match status" value="1"/>
</dbReference>
<dbReference type="InterPro" id="IPR012334">
    <property type="entry name" value="Pectin_lyas_fold"/>
</dbReference>
<dbReference type="Pfam" id="PF04043">
    <property type="entry name" value="PMEI"/>
    <property type="match status" value="1"/>
</dbReference>
<dbReference type="Gene3D" id="1.20.140.40">
    <property type="entry name" value="Invertase/pectin methylesterase inhibitor family protein"/>
    <property type="match status" value="1"/>
</dbReference>
<evidence type="ECO:0000256" key="1">
    <source>
        <dbReference type="ARBA" id="ARBA00004191"/>
    </source>
</evidence>
<proteinExistence type="inferred from homology"/>
<keyword evidence="9 16" id="KW-0063">Aspartyl esterase</keyword>
<organism evidence="18 19">
    <name type="scientific">Sesamum indicum</name>
    <name type="common">Oriental sesame</name>
    <name type="synonym">Sesamum orientale</name>
    <dbReference type="NCBI Taxonomy" id="4182"/>
    <lineage>
        <taxon>Eukaryota</taxon>
        <taxon>Viridiplantae</taxon>
        <taxon>Streptophyta</taxon>
        <taxon>Embryophyta</taxon>
        <taxon>Tracheophyta</taxon>
        <taxon>Spermatophyta</taxon>
        <taxon>Magnoliopsida</taxon>
        <taxon>eudicotyledons</taxon>
        <taxon>Gunneridae</taxon>
        <taxon>Pentapetalae</taxon>
        <taxon>asterids</taxon>
        <taxon>lamiids</taxon>
        <taxon>Lamiales</taxon>
        <taxon>Pedaliaceae</taxon>
        <taxon>Sesamum</taxon>
    </lineage>
</organism>
<sequence>MAAKAAVAGLAAILVVAMVVAVAVGVTKRSESGSVSAGSTKAVQSICAPTDYKETCESSLSHANTTDPKELVKAAFEFTEKNIGEVIKNSSLFQEAAKDNGTKQALEICQEVLDTAIDDLKRSFDTFGEFDATKANEYVEDLKTWLSAVITNHETCIDAFENTTGDTGEKMKHLMKTTREMSSNGLAMVTNMSSILASLQIGGLSSRKLLSEEEGALFLSNNQRRLLAASSLKPNAVVALDGSGQFNTISAAIASVPPKNNQTFVIYVKAGLYKEYVQIPKKMNKIVLIGDGPLKTRISGRKNYAEGVKTFHTATVAVSADEFMAKDIGFENTAGPQGHQAVALRVSGDRAVFFNVHIDGYQDTLYAHTYRQYYRDCSISGTIDFIFGDALALFQNCKFVVRKPGPNQACMVTAQGRVEPRSLGATVIQNGDIVAEPALLQATPPVKVYLGRPWKLLSRTIIMQSNIGGFVAPEGWAEWSGNFALDTLYYAEYQNRGPGSDMKNRVKWPGIQHFTQQMAESWTGGRIYGGDEWIRISGTPYVPTMMNV</sequence>
<evidence type="ECO:0000256" key="11">
    <source>
        <dbReference type="ARBA" id="ARBA00023180"/>
    </source>
</evidence>
<reference evidence="19" key="1">
    <citation type="submission" date="2025-08" db="UniProtKB">
        <authorList>
            <consortium name="RefSeq"/>
        </authorList>
    </citation>
    <scope>IDENTIFICATION</scope>
</reference>
<dbReference type="InterPro" id="IPR011050">
    <property type="entry name" value="Pectin_lyase_fold/virulence"/>
</dbReference>
<dbReference type="GO" id="GO:0004857">
    <property type="term" value="F:enzyme inhibitor activity"/>
    <property type="evidence" value="ECO:0007669"/>
    <property type="project" value="InterPro"/>
</dbReference>
<dbReference type="InterPro" id="IPR035513">
    <property type="entry name" value="Invertase/methylesterase_inhib"/>
</dbReference>
<comment type="similarity">
    <text evidence="3">In the N-terminal section; belongs to the PMEI family.</text>
</comment>
<dbReference type="OrthoDB" id="2019149at2759"/>
<dbReference type="InterPro" id="IPR033131">
    <property type="entry name" value="Pectinesterase_Asp_AS"/>
</dbReference>
<evidence type="ECO:0000256" key="9">
    <source>
        <dbReference type="ARBA" id="ARBA00023085"/>
    </source>
</evidence>
<evidence type="ECO:0000256" key="7">
    <source>
        <dbReference type="ARBA" id="ARBA00022525"/>
    </source>
</evidence>
<evidence type="ECO:0000256" key="12">
    <source>
        <dbReference type="ARBA" id="ARBA00023316"/>
    </source>
</evidence>
<dbReference type="Proteomes" id="UP000504604">
    <property type="component" value="Linkage group LG3"/>
</dbReference>
<dbReference type="EC" id="3.1.1.11" evidence="5 16"/>
<dbReference type="InterPro" id="IPR006501">
    <property type="entry name" value="Pectinesterase_inhib_dom"/>
</dbReference>
<evidence type="ECO:0000256" key="8">
    <source>
        <dbReference type="ARBA" id="ARBA00022801"/>
    </source>
</evidence>
<accession>A0A6I9SN27</accession>
<dbReference type="GO" id="GO:0042545">
    <property type="term" value="P:cell wall modification"/>
    <property type="evidence" value="ECO:0007669"/>
    <property type="project" value="UniProtKB-UniRule"/>
</dbReference>
<evidence type="ECO:0000256" key="15">
    <source>
        <dbReference type="PROSITE-ProRule" id="PRU10040"/>
    </source>
</evidence>
<evidence type="ECO:0000256" key="16">
    <source>
        <dbReference type="RuleBase" id="RU000589"/>
    </source>
</evidence>
<dbReference type="NCBIfam" id="TIGR01614">
    <property type="entry name" value="PME_inhib"/>
    <property type="match status" value="1"/>
</dbReference>
<dbReference type="InterPro" id="IPR000070">
    <property type="entry name" value="Pectinesterase_cat"/>
</dbReference>
<dbReference type="Gramene" id="SIN_1016214.t">
    <property type="protein sequence ID" value="SIN_1016214.t"/>
    <property type="gene ID" value="SIN_1016214"/>
</dbReference>
<dbReference type="Gene3D" id="2.160.20.10">
    <property type="entry name" value="Single-stranded right-handed beta-helix, Pectin lyase-like"/>
    <property type="match status" value="1"/>
</dbReference>
<name>A0A6I9SN27_SESIN</name>
<feature type="active site" evidence="15">
    <location>
        <position position="384"/>
    </location>
</feature>
<dbReference type="GeneID" id="105156876"/>
<dbReference type="RefSeq" id="XP_011071427.1">
    <property type="nucleotide sequence ID" value="XM_011073125.2"/>
</dbReference>
<evidence type="ECO:0000256" key="3">
    <source>
        <dbReference type="ARBA" id="ARBA00006027"/>
    </source>
</evidence>
<keyword evidence="10" id="KW-1015">Disulfide bond</keyword>
<feature type="chain" id="PRO_5027155796" description="Pectinesterase" evidence="16">
    <location>
        <begin position="26"/>
        <end position="548"/>
    </location>
</feature>
<dbReference type="InParanoid" id="A0A6I9SN27"/>
<evidence type="ECO:0000259" key="17">
    <source>
        <dbReference type="SMART" id="SM00856"/>
    </source>
</evidence>
<comment type="subcellular location">
    <subcellularLocation>
        <location evidence="1">Secreted</location>
        <location evidence="1">Cell wall</location>
    </subcellularLocation>
</comment>
<evidence type="ECO:0000256" key="5">
    <source>
        <dbReference type="ARBA" id="ARBA00013229"/>
    </source>
</evidence>
<dbReference type="SUPFAM" id="SSF51126">
    <property type="entry name" value="Pectin lyase-like"/>
    <property type="match status" value="1"/>
</dbReference>
<evidence type="ECO:0000256" key="4">
    <source>
        <dbReference type="ARBA" id="ARBA00007786"/>
    </source>
</evidence>
<dbReference type="GO" id="GO:0045490">
    <property type="term" value="P:pectin catabolic process"/>
    <property type="evidence" value="ECO:0007669"/>
    <property type="project" value="UniProtKB-UniRule"/>
</dbReference>
<protein>
    <recommendedName>
        <fullName evidence="5 16">Pectinesterase</fullName>
        <ecNumber evidence="5 16">3.1.1.11</ecNumber>
    </recommendedName>
</protein>
<keyword evidence="16" id="KW-0732">Signal</keyword>
<evidence type="ECO:0000256" key="6">
    <source>
        <dbReference type="ARBA" id="ARBA00022512"/>
    </source>
</evidence>